<dbReference type="SUPFAM" id="SSF56563">
    <property type="entry name" value="Major capsid protein gp5"/>
    <property type="match status" value="1"/>
</dbReference>
<dbReference type="EMBL" id="LR797368">
    <property type="protein sequence ID" value="CAB4210238.1"/>
    <property type="molecule type" value="Genomic_DNA"/>
</dbReference>
<dbReference type="Gene3D" id="3.30.2320.10">
    <property type="entry name" value="hypothetical protein PF0899 domain"/>
    <property type="match status" value="1"/>
</dbReference>
<dbReference type="EMBL" id="LR797265">
    <property type="protein sequence ID" value="CAB4197372.1"/>
    <property type="molecule type" value="Genomic_DNA"/>
</dbReference>
<dbReference type="InterPro" id="IPR024455">
    <property type="entry name" value="Phage_capsid"/>
</dbReference>
<proteinExistence type="predicted"/>
<organism evidence="4">
    <name type="scientific">uncultured Caudovirales phage</name>
    <dbReference type="NCBI Taxonomy" id="2100421"/>
    <lineage>
        <taxon>Viruses</taxon>
        <taxon>Duplodnaviria</taxon>
        <taxon>Heunggongvirae</taxon>
        <taxon>Uroviricota</taxon>
        <taxon>Caudoviricetes</taxon>
        <taxon>Peduoviridae</taxon>
        <taxon>Maltschvirus</taxon>
        <taxon>Maltschvirus maltsch</taxon>
    </lineage>
</organism>
<evidence type="ECO:0000313" key="4">
    <source>
        <dbReference type="EMBL" id="CAB4197372.1"/>
    </source>
</evidence>
<evidence type="ECO:0000256" key="2">
    <source>
        <dbReference type="ARBA" id="ARBA00022844"/>
    </source>
</evidence>
<evidence type="ECO:0000259" key="3">
    <source>
        <dbReference type="Pfam" id="PF05065"/>
    </source>
</evidence>
<protein>
    <submittedName>
        <fullName evidence="4">Major_cap_HK97, phage major capsid protein, HK97 family</fullName>
    </submittedName>
</protein>
<sequence>MFEPKISKQPRPVELREHMLEAADYLVGLQTVARESRDANWERDVRSAVNFVQDFDPILAAYEAGERGANGGVPSAGTAVIGNPERRSAGALFTDVDGYSDFAGGNRSGATYFESEFRGSLLVDNHEVRTLMDSTADTMWNPKGTPSDMPVRIRQARLFMRDLLSVQGTNLPTVPYIRELNAVTNELGATAVTEGTAKPEVVMVFEQDDAPIRKIAAWIPATTEIIDDAETLRGYIDTRLAYMLAIREEQQLLNGTGTAPQLKGILNYSGLLTQAFSSDVATTLGLAMGAIENIDGEVDGVAMNPVKYWVMNTTRSANQYDGGFGSGSPHANPSGTIWGVPVVRSRSLTLNQAVVGAFKLGATLFDRQQTTIRVGNQHSTYFTENKIAILAEERVGLAVHRPDFFCLATLA</sequence>
<keyword evidence="2" id="KW-0946">Virion</keyword>
<dbReference type="NCBIfam" id="TIGR01554">
    <property type="entry name" value="major_cap_HK97"/>
    <property type="match status" value="1"/>
</dbReference>
<name>A0A6J5RMV1_9CAUD</name>
<gene>
    <name evidence="4" type="ORF">UFOVP1306_10</name>
    <name evidence="5" type="ORF">UFOVP1422_12</name>
    <name evidence="6" type="ORF">UFOVP1519_54</name>
</gene>
<accession>A0A6J5RMV1</accession>
<dbReference type="InterPro" id="IPR054612">
    <property type="entry name" value="Phage_capsid-like_C"/>
</dbReference>
<evidence type="ECO:0000313" key="6">
    <source>
        <dbReference type="EMBL" id="CAB5227524.1"/>
    </source>
</evidence>
<evidence type="ECO:0000313" key="5">
    <source>
        <dbReference type="EMBL" id="CAB4210238.1"/>
    </source>
</evidence>
<evidence type="ECO:0000256" key="1">
    <source>
        <dbReference type="ARBA" id="ARBA00004328"/>
    </source>
</evidence>
<dbReference type="EMBL" id="LR798370">
    <property type="protein sequence ID" value="CAB5227524.1"/>
    <property type="molecule type" value="Genomic_DNA"/>
</dbReference>
<dbReference type="Gene3D" id="3.30.2400.10">
    <property type="entry name" value="Major capsid protein gp5"/>
    <property type="match status" value="1"/>
</dbReference>
<dbReference type="Pfam" id="PF05065">
    <property type="entry name" value="Phage_capsid"/>
    <property type="match status" value="1"/>
</dbReference>
<dbReference type="GO" id="GO:0044423">
    <property type="term" value="C:virion component"/>
    <property type="evidence" value="ECO:0007669"/>
    <property type="project" value="UniProtKB-KW"/>
</dbReference>
<feature type="domain" description="Phage capsid-like C-terminal" evidence="3">
    <location>
        <begin position="155"/>
        <end position="408"/>
    </location>
</feature>
<reference evidence="4" key="1">
    <citation type="submission" date="2020-05" db="EMBL/GenBank/DDBJ databases">
        <authorList>
            <person name="Chiriac C."/>
            <person name="Salcher M."/>
            <person name="Ghai R."/>
            <person name="Kavagutti S V."/>
        </authorList>
    </citation>
    <scope>NUCLEOTIDE SEQUENCE</scope>
</reference>
<comment type="subcellular location">
    <subcellularLocation>
        <location evidence="1">Virion</location>
    </subcellularLocation>
</comment>